<dbReference type="SUPFAM" id="SSF117281">
    <property type="entry name" value="Kelch motif"/>
    <property type="match status" value="1"/>
</dbReference>
<dbReference type="NCBIfam" id="NF012200">
    <property type="entry name" value="choice_anch_D"/>
    <property type="match status" value="3"/>
</dbReference>
<sequence>MSTGSPELSVVADSIEQNSGGGINLPSVYLNEIGEKFPIQIRNVGTAPLEIQGLGLYSGNYGDSSQFKLTVDIPNQILPNEAVEFYVSFRPKVQDWANARIQIFTNDSDESSFTLWVTGNATPVSDISVTMGNSNIESGQSVEIGSGSCVIEKNFTFTIKNLGLSSLELTGTPFVNVEGADSASFSISSQPGQSILPSGQSANFTVKFFSSAAGQKNVTLRIPNNDPDEGDFTFSLLTTPGSPEISVSKYSGSEIPLGSKYDLGYYYINSTGLAQLSLTVKNQGDSVLFLTGSPLLSFSGANANLFSFTYPVSTIAAGSEHMFLVFGKTTTLGNKSATLSLPNDDCDENPYTLDVEMRGYDYSLITDSANWSARRGHTSVVFNDQIWVFGGVGTGYYKDVYSSSSGSGWTLKTSNAPWGKRAYHSSVVFKNKIWILGGDEALQDGTLDHSIRNDIWSSSDGVNWTREVATAPWPGRLQFAAVVFDDKIWVLGGKSCCESLHDVWNSSDGINWNKVTDTPGWSARSTFPGLVYQNKLWVIGGFSQAEGRALSDVWNSSDGLNWTKVTDTPGWGPHTAHTAVVYNNAMYILSGYDGHNVILESYRSEDGIHWSMFYSPWGARDTQSAFVWKDKIWTIGGQGNPGYLFRSVTTFWDY</sequence>
<proteinExistence type="predicted"/>
<evidence type="ECO:0000313" key="3">
    <source>
        <dbReference type="EMBL" id="MFB5738665.1"/>
    </source>
</evidence>
<dbReference type="Pfam" id="PF24681">
    <property type="entry name" value="Kelch_KLHDC2_KLHL20_DRC7"/>
    <property type="match status" value="1"/>
</dbReference>
<dbReference type="PANTHER" id="PTHR46376">
    <property type="entry name" value="LEUCINE-ZIPPER-LIKE TRANSCRIPTIONAL REGULATOR 1"/>
    <property type="match status" value="1"/>
</dbReference>
<dbReference type="EMBL" id="JBHILJ010000023">
    <property type="protein sequence ID" value="MFB5738665.1"/>
    <property type="molecule type" value="Genomic_DNA"/>
</dbReference>
<dbReference type="SUPFAM" id="SSF50965">
    <property type="entry name" value="Galactose oxidase, central domain"/>
    <property type="match status" value="1"/>
</dbReference>
<dbReference type="InterPro" id="IPR015915">
    <property type="entry name" value="Kelch-typ_b-propeller"/>
</dbReference>
<dbReference type="RefSeq" id="WP_375517788.1">
    <property type="nucleotide sequence ID" value="NZ_JBHILI010000017.1"/>
</dbReference>
<dbReference type="Gene3D" id="2.120.10.80">
    <property type="entry name" value="Kelch-type beta propeller"/>
    <property type="match status" value="1"/>
</dbReference>
<protein>
    <submittedName>
        <fullName evidence="3">Choice-of-anchor D domain-containing protein</fullName>
    </submittedName>
</protein>
<dbReference type="InterPro" id="IPR051568">
    <property type="entry name" value="LZTR1/Attractin"/>
</dbReference>
<organism evidence="3 4">
    <name type="scientific">Leptospira wolffii</name>
    <dbReference type="NCBI Taxonomy" id="409998"/>
    <lineage>
        <taxon>Bacteria</taxon>
        <taxon>Pseudomonadati</taxon>
        <taxon>Spirochaetota</taxon>
        <taxon>Spirochaetia</taxon>
        <taxon>Leptospirales</taxon>
        <taxon>Leptospiraceae</taxon>
        <taxon>Leptospira</taxon>
    </lineage>
</organism>
<dbReference type="Gene3D" id="2.60.40.10">
    <property type="entry name" value="Immunoglobulins"/>
    <property type="match status" value="3"/>
</dbReference>
<dbReference type="PANTHER" id="PTHR46376:SF1">
    <property type="entry name" value="LEUCINE-ZIPPER-LIKE TRANSCRIPTIONAL REGULATOR 1"/>
    <property type="match status" value="1"/>
</dbReference>
<keyword evidence="4" id="KW-1185">Reference proteome</keyword>
<accession>A0ABV5BTM8</accession>
<gene>
    <name evidence="3" type="ORF">ACE5IX_19280</name>
</gene>
<dbReference type="InterPro" id="IPR013783">
    <property type="entry name" value="Ig-like_fold"/>
</dbReference>
<dbReference type="Proteomes" id="UP001580391">
    <property type="component" value="Unassembled WGS sequence"/>
</dbReference>
<evidence type="ECO:0000256" key="2">
    <source>
        <dbReference type="ARBA" id="ARBA00022737"/>
    </source>
</evidence>
<name>A0ABV5BTM8_9LEPT</name>
<keyword evidence="2" id="KW-0677">Repeat</keyword>
<evidence type="ECO:0000256" key="1">
    <source>
        <dbReference type="ARBA" id="ARBA00022441"/>
    </source>
</evidence>
<dbReference type="InterPro" id="IPR011043">
    <property type="entry name" value="Gal_Oxase/kelch_b-propeller"/>
</dbReference>
<comment type="caution">
    <text evidence="3">The sequence shown here is derived from an EMBL/GenBank/DDBJ whole genome shotgun (WGS) entry which is preliminary data.</text>
</comment>
<reference evidence="3 4" key="1">
    <citation type="submission" date="2024-09" db="EMBL/GenBank/DDBJ databases">
        <title>Taxonomic and Genotyping Characterization of Leptospira Strains isolated from Multiple Sources in Colombia highlights the importance of intermediate species.</title>
        <authorList>
            <person name="Torres Higuera L."/>
            <person name="Rojas Tapias D."/>
            <person name="Jimenez Velasquez S."/>
            <person name="Renjifo Ibanez C."/>
        </authorList>
    </citation>
    <scope>NUCLEOTIDE SEQUENCE [LARGE SCALE GENOMIC DNA]</scope>
    <source>
        <strain evidence="3 4">Lep080</strain>
    </source>
</reference>
<evidence type="ECO:0000313" key="4">
    <source>
        <dbReference type="Proteomes" id="UP001580391"/>
    </source>
</evidence>
<keyword evidence="1" id="KW-0880">Kelch repeat</keyword>